<sequence>MSVPGENTVTRLAAQPPPDRGAQAYWLTLLTGLLPMFLWLDERACILGVGRTLRKVLGVPDAQIVGAPFSRFFSVARRGGAVRMCPKELRSSCGAVDCDSQIGRCGRSLGAMTAEEMLHVTLRMRPQVSLRGALVSHAGQPVQGGAPTLAGGDMLLNFSFGIHLRELVAEFDLTEHDFSAADLAMEMLYLQEAKSLVLEELRALTGRLDQARKAAEDQALSDPLTKLANRRAMAQALARAVDHATNGLANFALLQIDLDHFKTINDTQGHAAGDYVLQLVARNLCESVRGGDLVARMGGDEFLVLLRGNPSRAEIGALAARIIEQLEAPKWYRGQECLVSGSLGAVSSRDYENLEIEALQNDVDRATYAAKTAGRGCLRFGSGPVENVEDGPGTSPGSAP</sequence>
<dbReference type="InterPro" id="IPR029787">
    <property type="entry name" value="Nucleotide_cyclase"/>
</dbReference>
<protein>
    <submittedName>
        <fullName evidence="2">GGDEF domain-containing protein</fullName>
    </submittedName>
</protein>
<reference evidence="2 3" key="1">
    <citation type="submission" date="2020-05" db="EMBL/GenBank/DDBJ databases">
        <title>Thioclava electrotropha strain Elox9 finished genome.</title>
        <authorList>
            <person name="Rowe A.R."/>
            <person name="Wilbanks E.G."/>
        </authorList>
    </citation>
    <scope>NUCLEOTIDE SEQUENCE [LARGE SCALE GENOMIC DNA]</scope>
    <source>
        <strain evidence="2 3">Elox9</strain>
    </source>
</reference>
<evidence type="ECO:0000259" key="1">
    <source>
        <dbReference type="PROSITE" id="PS50887"/>
    </source>
</evidence>
<dbReference type="Pfam" id="PF00990">
    <property type="entry name" value="GGDEF"/>
    <property type="match status" value="1"/>
</dbReference>
<feature type="domain" description="GGDEF" evidence="1">
    <location>
        <begin position="249"/>
        <end position="383"/>
    </location>
</feature>
<dbReference type="PROSITE" id="PS50887">
    <property type="entry name" value="GGDEF"/>
    <property type="match status" value="1"/>
</dbReference>
<dbReference type="InterPro" id="IPR043128">
    <property type="entry name" value="Rev_trsase/Diguanyl_cyclase"/>
</dbReference>
<dbReference type="NCBIfam" id="TIGR00254">
    <property type="entry name" value="GGDEF"/>
    <property type="match status" value="1"/>
</dbReference>
<name>A0ABX6YXW4_9RHOB</name>
<proteinExistence type="predicted"/>
<organism evidence="2 3">
    <name type="scientific">Thioclava electrotropha</name>
    <dbReference type="NCBI Taxonomy" id="1549850"/>
    <lineage>
        <taxon>Bacteria</taxon>
        <taxon>Pseudomonadati</taxon>
        <taxon>Pseudomonadota</taxon>
        <taxon>Alphaproteobacteria</taxon>
        <taxon>Rhodobacterales</taxon>
        <taxon>Paracoccaceae</taxon>
        <taxon>Thioclava</taxon>
    </lineage>
</organism>
<dbReference type="Proteomes" id="UP000192422">
    <property type="component" value="Chromosome"/>
</dbReference>
<dbReference type="InterPro" id="IPR052163">
    <property type="entry name" value="DGC-Regulatory_Protein"/>
</dbReference>
<dbReference type="PANTHER" id="PTHR46663">
    <property type="entry name" value="DIGUANYLATE CYCLASE DGCT-RELATED"/>
    <property type="match status" value="1"/>
</dbReference>
<keyword evidence="3" id="KW-1185">Reference proteome</keyword>
<gene>
    <name evidence="2" type="ORF">AKL02_016550</name>
</gene>
<dbReference type="SMART" id="SM00267">
    <property type="entry name" value="GGDEF"/>
    <property type="match status" value="1"/>
</dbReference>
<dbReference type="RefSeq" id="WP_083078516.1">
    <property type="nucleotide sequence ID" value="NZ_CP053562.1"/>
</dbReference>
<dbReference type="InterPro" id="IPR000160">
    <property type="entry name" value="GGDEF_dom"/>
</dbReference>
<evidence type="ECO:0000313" key="2">
    <source>
        <dbReference type="EMBL" id="QPZ92342.1"/>
    </source>
</evidence>
<dbReference type="CDD" id="cd01949">
    <property type="entry name" value="GGDEF"/>
    <property type="match status" value="1"/>
</dbReference>
<dbReference type="PANTHER" id="PTHR46663:SF4">
    <property type="entry name" value="DIGUANYLATE CYCLASE DGCT-RELATED"/>
    <property type="match status" value="1"/>
</dbReference>
<dbReference type="Gene3D" id="3.30.70.270">
    <property type="match status" value="1"/>
</dbReference>
<dbReference type="EMBL" id="CP053562">
    <property type="protein sequence ID" value="QPZ92342.1"/>
    <property type="molecule type" value="Genomic_DNA"/>
</dbReference>
<evidence type="ECO:0000313" key="3">
    <source>
        <dbReference type="Proteomes" id="UP000192422"/>
    </source>
</evidence>
<accession>A0ABX6YXW4</accession>
<dbReference type="SUPFAM" id="SSF55073">
    <property type="entry name" value="Nucleotide cyclase"/>
    <property type="match status" value="1"/>
</dbReference>